<evidence type="ECO:0000256" key="8">
    <source>
        <dbReference type="SAM" id="Phobius"/>
    </source>
</evidence>
<keyword evidence="5 8" id="KW-1133">Transmembrane helix</keyword>
<dbReference type="PANTHER" id="PTHR30558">
    <property type="entry name" value="EXBD MEMBRANE COMPONENT OF PMF-DRIVEN MACROMOLECULE IMPORT SYSTEM"/>
    <property type="match status" value="1"/>
</dbReference>
<gene>
    <name evidence="9" type="ordered locus">Hhal_0452</name>
</gene>
<evidence type="ECO:0000313" key="9">
    <source>
        <dbReference type="EMBL" id="ABM61240.1"/>
    </source>
</evidence>
<dbReference type="GO" id="GO:0005886">
    <property type="term" value="C:plasma membrane"/>
    <property type="evidence" value="ECO:0007669"/>
    <property type="project" value="UniProtKB-SubCell"/>
</dbReference>
<dbReference type="Pfam" id="PF02472">
    <property type="entry name" value="ExbD"/>
    <property type="match status" value="1"/>
</dbReference>
<dbReference type="GO" id="GO:0022857">
    <property type="term" value="F:transmembrane transporter activity"/>
    <property type="evidence" value="ECO:0007669"/>
    <property type="project" value="InterPro"/>
</dbReference>
<dbReference type="KEGG" id="hha:Hhal_0452"/>
<organism evidence="9 10">
    <name type="scientific">Halorhodospira halophila (strain DSM 244 / SL1)</name>
    <name type="common">Ectothiorhodospira halophila (strain DSM 244 / SL1)</name>
    <dbReference type="NCBI Taxonomy" id="349124"/>
    <lineage>
        <taxon>Bacteria</taxon>
        <taxon>Pseudomonadati</taxon>
        <taxon>Pseudomonadota</taxon>
        <taxon>Gammaproteobacteria</taxon>
        <taxon>Chromatiales</taxon>
        <taxon>Ectothiorhodospiraceae</taxon>
        <taxon>Halorhodospira</taxon>
    </lineage>
</organism>
<dbReference type="RefSeq" id="WP_011813263.1">
    <property type="nucleotide sequence ID" value="NC_008789.1"/>
</dbReference>
<comment type="similarity">
    <text evidence="2 7">Belongs to the ExbD/TolR family.</text>
</comment>
<dbReference type="InterPro" id="IPR003400">
    <property type="entry name" value="ExbD"/>
</dbReference>
<keyword evidence="7" id="KW-0813">Transport</keyword>
<dbReference type="AlphaFoldDB" id="A1WU78"/>
<reference evidence="9 10" key="2">
    <citation type="journal article" date="2013" name="Stand. Genomic Sci.">
        <title>Complete genome sequence of Halorhodospira halophila SL1.</title>
        <authorList>
            <person name="Challacombe J.F."/>
            <person name="Majid S."/>
            <person name="Deole R."/>
            <person name="Brettin T.S."/>
            <person name="Bruce D."/>
            <person name="Delano S.F."/>
            <person name="Detter J.C."/>
            <person name="Gleasner C.D."/>
            <person name="Han C.S."/>
            <person name="Misra M."/>
            <person name="Reitenga K.G."/>
            <person name="Mikhailova N."/>
            <person name="Woyke T."/>
            <person name="Pitluck S."/>
            <person name="Nolan M."/>
            <person name="Land M.L."/>
            <person name="Saunders E."/>
            <person name="Tapia R."/>
            <person name="Lapidus A."/>
            <person name="Ivanova N."/>
            <person name="Hoff W.D."/>
        </authorList>
    </citation>
    <scope>NUCLEOTIDE SEQUENCE [LARGE SCALE GENOMIC DNA]</scope>
    <source>
        <strain evidence="10">DSM 244 / SL1</strain>
    </source>
</reference>
<dbReference type="GO" id="GO:0015031">
    <property type="term" value="P:protein transport"/>
    <property type="evidence" value="ECO:0007669"/>
    <property type="project" value="UniProtKB-KW"/>
</dbReference>
<evidence type="ECO:0000256" key="1">
    <source>
        <dbReference type="ARBA" id="ARBA00004162"/>
    </source>
</evidence>
<dbReference type="Gene3D" id="3.30.420.270">
    <property type="match status" value="1"/>
</dbReference>
<evidence type="ECO:0000256" key="3">
    <source>
        <dbReference type="ARBA" id="ARBA00022475"/>
    </source>
</evidence>
<evidence type="ECO:0000256" key="7">
    <source>
        <dbReference type="RuleBase" id="RU003879"/>
    </source>
</evidence>
<keyword evidence="6 8" id="KW-0472">Membrane</keyword>
<evidence type="ECO:0000256" key="6">
    <source>
        <dbReference type="ARBA" id="ARBA00023136"/>
    </source>
</evidence>
<dbReference type="eggNOG" id="COG0848">
    <property type="taxonomic scope" value="Bacteria"/>
</dbReference>
<keyword evidence="3" id="KW-1003">Cell membrane</keyword>
<reference evidence="10" key="1">
    <citation type="submission" date="2006-12" db="EMBL/GenBank/DDBJ databases">
        <title>Complete sequence of Halorhodospira halophila SL1.</title>
        <authorList>
            <consortium name="US DOE Joint Genome Institute"/>
            <person name="Copeland A."/>
            <person name="Lucas S."/>
            <person name="Lapidus A."/>
            <person name="Barry K."/>
            <person name="Detter J.C."/>
            <person name="Glavina del Rio T."/>
            <person name="Hammon N."/>
            <person name="Israni S."/>
            <person name="Dalin E."/>
            <person name="Tice H."/>
            <person name="Pitluck S."/>
            <person name="Saunders E."/>
            <person name="Brettin T."/>
            <person name="Bruce D."/>
            <person name="Han C."/>
            <person name="Tapia R."/>
            <person name="Schmutz J."/>
            <person name="Larimer F."/>
            <person name="Land M."/>
            <person name="Hauser L."/>
            <person name="Kyrpides N."/>
            <person name="Mikhailova N."/>
            <person name="Hoff W."/>
            <person name="Richardson P."/>
        </authorList>
    </citation>
    <scope>NUCLEOTIDE SEQUENCE [LARGE SCALE GENOMIC DNA]</scope>
    <source>
        <strain evidence="10">DSM 244 / SL1</strain>
    </source>
</reference>
<dbReference type="EMBL" id="CP000544">
    <property type="protein sequence ID" value="ABM61240.1"/>
    <property type="molecule type" value="Genomic_DNA"/>
</dbReference>
<accession>A1WU78</accession>
<keyword evidence="4 7" id="KW-0812">Transmembrane</keyword>
<dbReference type="HOGENOM" id="CLU_085305_4_0_6"/>
<evidence type="ECO:0000256" key="5">
    <source>
        <dbReference type="ARBA" id="ARBA00022989"/>
    </source>
</evidence>
<keyword evidence="10" id="KW-1185">Reference proteome</keyword>
<dbReference type="PANTHER" id="PTHR30558:SF3">
    <property type="entry name" value="BIOPOLYMER TRANSPORT PROTEIN EXBD-RELATED"/>
    <property type="match status" value="1"/>
</dbReference>
<comment type="subcellular location">
    <subcellularLocation>
        <location evidence="1">Cell membrane</location>
        <topology evidence="1">Single-pass membrane protein</topology>
    </subcellularLocation>
    <subcellularLocation>
        <location evidence="7">Cell membrane</location>
        <topology evidence="7">Single-pass type II membrane protein</topology>
    </subcellularLocation>
</comment>
<proteinExistence type="inferred from homology"/>
<name>A1WU78_HALHL</name>
<evidence type="ECO:0000256" key="2">
    <source>
        <dbReference type="ARBA" id="ARBA00005811"/>
    </source>
</evidence>
<protein>
    <submittedName>
        <fullName evidence="9">Outer membrane transport energization protein ExbD</fullName>
    </submittedName>
</protein>
<dbReference type="STRING" id="349124.Hhal_0452"/>
<evidence type="ECO:0000313" key="10">
    <source>
        <dbReference type="Proteomes" id="UP000000647"/>
    </source>
</evidence>
<dbReference type="Proteomes" id="UP000000647">
    <property type="component" value="Chromosome"/>
</dbReference>
<feature type="transmembrane region" description="Helical" evidence="8">
    <location>
        <begin position="15"/>
        <end position="35"/>
    </location>
</feature>
<keyword evidence="7" id="KW-0653">Protein transport</keyword>
<evidence type="ECO:0000256" key="4">
    <source>
        <dbReference type="ARBA" id="ARBA00022692"/>
    </source>
</evidence>
<dbReference type="OrthoDB" id="9793581at2"/>
<sequence>MKLPEPPRREPEENVIPMINIVFLLLIFFMVAGTLEPDSPLSVDPADSEQGAELVDEPLRVLIDAEGQLAVDQDVVDNREQLLERLKTALKEAPERPVEVKADADADSARLLDVMDDLREAGAERMQLITRREH</sequence>